<name>A0A1J5S7Q7_9ZZZZ</name>
<dbReference type="InterPro" id="IPR036526">
    <property type="entry name" value="C-N_Hydrolase_sf"/>
</dbReference>
<dbReference type="AlphaFoldDB" id="A0A1J5S7Q7"/>
<feature type="transmembrane region" description="Helical" evidence="1">
    <location>
        <begin position="179"/>
        <end position="198"/>
    </location>
</feature>
<evidence type="ECO:0008006" key="3">
    <source>
        <dbReference type="Google" id="ProtNLM"/>
    </source>
</evidence>
<keyword evidence="1" id="KW-1133">Transmembrane helix</keyword>
<feature type="transmembrane region" description="Helical" evidence="1">
    <location>
        <begin position="117"/>
        <end position="135"/>
    </location>
</feature>
<feature type="transmembrane region" description="Helical" evidence="1">
    <location>
        <begin position="147"/>
        <end position="167"/>
    </location>
</feature>
<evidence type="ECO:0000256" key="1">
    <source>
        <dbReference type="SAM" id="Phobius"/>
    </source>
</evidence>
<proteinExistence type="predicted"/>
<reference evidence="2" key="1">
    <citation type="submission" date="2016-10" db="EMBL/GenBank/DDBJ databases">
        <title>Sequence of Gallionella enrichment culture.</title>
        <authorList>
            <person name="Poehlein A."/>
            <person name="Muehling M."/>
            <person name="Daniel R."/>
        </authorList>
    </citation>
    <scope>NUCLEOTIDE SEQUENCE</scope>
</reference>
<dbReference type="SUPFAM" id="SSF56317">
    <property type="entry name" value="Carbon-nitrogen hydrolase"/>
    <property type="match status" value="1"/>
</dbReference>
<keyword evidence="1" id="KW-0472">Membrane</keyword>
<feature type="transmembrane region" description="Helical" evidence="1">
    <location>
        <begin position="31"/>
        <end position="55"/>
    </location>
</feature>
<keyword evidence="1" id="KW-0812">Transmembrane</keyword>
<feature type="transmembrane region" description="Helical" evidence="1">
    <location>
        <begin position="67"/>
        <end position="86"/>
    </location>
</feature>
<comment type="caution">
    <text evidence="2">The sequence shown here is derived from an EMBL/GenBank/DDBJ whole genome shotgun (WGS) entry which is preliminary data.</text>
</comment>
<protein>
    <recommendedName>
        <fullName evidence="3">TraB family protein</fullName>
    </recommendedName>
</protein>
<gene>
    <name evidence="2" type="ORF">GALL_201440</name>
</gene>
<accession>A0A1J5S7Q7</accession>
<organism evidence="2">
    <name type="scientific">mine drainage metagenome</name>
    <dbReference type="NCBI Taxonomy" id="410659"/>
    <lineage>
        <taxon>unclassified sequences</taxon>
        <taxon>metagenomes</taxon>
        <taxon>ecological metagenomes</taxon>
    </lineage>
</organism>
<sequence length="399" mass="41757">MSAHAGGRSPTIPARPPHLLRLIALGAIPGLAWILGGAGPIGPLFSILLVAAVAAGRNPVERLMAALAYYATGCWPIVGAVAGYWGTGHAGVGFLAWAACSVALAMPWALAAHWPSLLFALAATALPPLGVVGWLSPLNAAGMLFPGMGWIGLALAVGTMLAMHSVLTGHGRPGVFADISRSMLLLAVIVAIGANVLASSASAPPGWVGVQTHILPSMGNVLRTIQNNQSIIDTGLAQGKGAKVVIFPEAVLENWLPGTRQQFAEAVPPRQIWLIGAQVGRSDAVVAVTHGRATTMPLTKAAGLLLGGDWQPWRRNTLRPAWWQHVVNLGGERVWAALCVEQVQPWTWIEALWLRPAVILAMSNAWWSAPGSPAPAIQRASARAWARLMAVPVVTAANH</sequence>
<feature type="transmembrane region" description="Helical" evidence="1">
    <location>
        <begin position="92"/>
        <end position="110"/>
    </location>
</feature>
<evidence type="ECO:0000313" key="2">
    <source>
        <dbReference type="EMBL" id="OIQ97819.1"/>
    </source>
</evidence>
<dbReference type="EMBL" id="MLJW01000127">
    <property type="protein sequence ID" value="OIQ97819.1"/>
    <property type="molecule type" value="Genomic_DNA"/>
</dbReference>